<organism evidence="1 2">
    <name type="scientific">Clunio marinus</name>
    <dbReference type="NCBI Taxonomy" id="568069"/>
    <lineage>
        <taxon>Eukaryota</taxon>
        <taxon>Metazoa</taxon>
        <taxon>Ecdysozoa</taxon>
        <taxon>Arthropoda</taxon>
        <taxon>Hexapoda</taxon>
        <taxon>Insecta</taxon>
        <taxon>Pterygota</taxon>
        <taxon>Neoptera</taxon>
        <taxon>Endopterygota</taxon>
        <taxon>Diptera</taxon>
        <taxon>Nematocera</taxon>
        <taxon>Chironomoidea</taxon>
        <taxon>Chironomidae</taxon>
        <taxon>Clunio</taxon>
    </lineage>
</organism>
<dbReference type="Proteomes" id="UP000183832">
    <property type="component" value="Unassembled WGS sequence"/>
</dbReference>
<proteinExistence type="predicted"/>
<sequence>MKTEGKILSFKLISSDLTLQFPGITLIKNKEKQISSLISTQSWSHVNKNRKSDQNLKSCIQTFGDQPGMPQNLWF</sequence>
<name>A0A1J1HQA1_9DIPT</name>
<evidence type="ECO:0000313" key="1">
    <source>
        <dbReference type="EMBL" id="CRK90223.1"/>
    </source>
</evidence>
<protein>
    <submittedName>
        <fullName evidence="1">CLUMA_CG003936, isoform A</fullName>
    </submittedName>
</protein>
<gene>
    <name evidence="1" type="ORF">CLUMA_CG003936</name>
</gene>
<reference evidence="1 2" key="1">
    <citation type="submission" date="2015-04" db="EMBL/GenBank/DDBJ databases">
        <authorList>
            <person name="Syromyatnikov M.Y."/>
            <person name="Popov V.N."/>
        </authorList>
    </citation>
    <scope>NUCLEOTIDE SEQUENCE [LARGE SCALE GENOMIC DNA]</scope>
</reference>
<dbReference type="AlphaFoldDB" id="A0A1J1HQA1"/>
<keyword evidence="2" id="KW-1185">Reference proteome</keyword>
<accession>A0A1J1HQA1</accession>
<dbReference type="EMBL" id="CVRI01000017">
    <property type="protein sequence ID" value="CRK90223.1"/>
    <property type="molecule type" value="Genomic_DNA"/>
</dbReference>
<evidence type="ECO:0000313" key="2">
    <source>
        <dbReference type="Proteomes" id="UP000183832"/>
    </source>
</evidence>